<proteinExistence type="inferred from homology"/>
<keyword evidence="3 8" id="KW-0813">Transport</keyword>
<organism evidence="10 11">
    <name type="scientific">Silvibacterium bohemicum</name>
    <dbReference type="NCBI Taxonomy" id="1577686"/>
    <lineage>
        <taxon>Bacteria</taxon>
        <taxon>Pseudomonadati</taxon>
        <taxon>Acidobacteriota</taxon>
        <taxon>Terriglobia</taxon>
        <taxon>Terriglobales</taxon>
        <taxon>Acidobacteriaceae</taxon>
        <taxon>Silvibacterium</taxon>
    </lineage>
</organism>
<dbReference type="GO" id="GO:0055085">
    <property type="term" value="P:transmembrane transport"/>
    <property type="evidence" value="ECO:0007669"/>
    <property type="project" value="InterPro"/>
</dbReference>
<evidence type="ECO:0000313" key="11">
    <source>
        <dbReference type="Proteomes" id="UP000538666"/>
    </source>
</evidence>
<dbReference type="Proteomes" id="UP000538666">
    <property type="component" value="Unassembled WGS sequence"/>
</dbReference>
<name>A0A841K2C8_9BACT</name>
<feature type="transmembrane region" description="Helical" evidence="8">
    <location>
        <begin position="109"/>
        <end position="129"/>
    </location>
</feature>
<keyword evidence="4" id="KW-1003">Cell membrane</keyword>
<evidence type="ECO:0000259" key="9">
    <source>
        <dbReference type="PROSITE" id="PS50928"/>
    </source>
</evidence>
<evidence type="ECO:0000256" key="2">
    <source>
        <dbReference type="ARBA" id="ARBA00007069"/>
    </source>
</evidence>
<feature type="transmembrane region" description="Helical" evidence="8">
    <location>
        <begin position="149"/>
        <end position="179"/>
    </location>
</feature>
<dbReference type="GO" id="GO:0005886">
    <property type="term" value="C:plasma membrane"/>
    <property type="evidence" value="ECO:0007669"/>
    <property type="project" value="UniProtKB-SubCell"/>
</dbReference>
<dbReference type="Gene3D" id="1.10.3720.10">
    <property type="entry name" value="MetI-like"/>
    <property type="match status" value="1"/>
</dbReference>
<protein>
    <submittedName>
        <fullName evidence="10">Spermidine/putrescine transport system permease protein</fullName>
    </submittedName>
</protein>
<evidence type="ECO:0000256" key="8">
    <source>
        <dbReference type="RuleBase" id="RU363032"/>
    </source>
</evidence>
<feature type="domain" description="ABC transmembrane type-1" evidence="9">
    <location>
        <begin position="70"/>
        <end position="277"/>
    </location>
</feature>
<comment type="subcellular location">
    <subcellularLocation>
        <location evidence="1 8">Cell membrane</location>
        <topology evidence="1 8">Multi-pass membrane protein</topology>
    </subcellularLocation>
</comment>
<comment type="caution">
    <text evidence="10">The sequence shown here is derived from an EMBL/GenBank/DDBJ whole genome shotgun (WGS) entry which is preliminary data.</text>
</comment>
<dbReference type="RefSeq" id="WP_050059638.1">
    <property type="nucleotide sequence ID" value="NZ_JACHEK010000005.1"/>
</dbReference>
<dbReference type="SUPFAM" id="SSF161098">
    <property type="entry name" value="MetI-like"/>
    <property type="match status" value="1"/>
</dbReference>
<dbReference type="EMBL" id="JACHEK010000005">
    <property type="protein sequence ID" value="MBB6144798.1"/>
    <property type="molecule type" value="Genomic_DNA"/>
</dbReference>
<keyword evidence="5 8" id="KW-0812">Transmembrane</keyword>
<gene>
    <name evidence="10" type="ORF">HNQ77_002754</name>
</gene>
<feature type="transmembrane region" description="Helical" evidence="8">
    <location>
        <begin position="20"/>
        <end position="40"/>
    </location>
</feature>
<dbReference type="CDD" id="cd06261">
    <property type="entry name" value="TM_PBP2"/>
    <property type="match status" value="1"/>
</dbReference>
<feature type="transmembrane region" description="Helical" evidence="8">
    <location>
        <begin position="76"/>
        <end position="97"/>
    </location>
</feature>
<feature type="transmembrane region" description="Helical" evidence="8">
    <location>
        <begin position="200"/>
        <end position="225"/>
    </location>
</feature>
<comment type="similarity">
    <text evidence="2">Belongs to the binding-protein-dependent transport system permease family. CysTW subfamily.</text>
</comment>
<feature type="transmembrane region" description="Helical" evidence="8">
    <location>
        <begin position="256"/>
        <end position="276"/>
    </location>
</feature>
<dbReference type="PROSITE" id="PS50928">
    <property type="entry name" value="ABC_TM1"/>
    <property type="match status" value="1"/>
</dbReference>
<feature type="transmembrane region" description="Helical" evidence="8">
    <location>
        <begin position="52"/>
        <end position="70"/>
    </location>
</feature>
<dbReference type="Pfam" id="PF00528">
    <property type="entry name" value="BPD_transp_1"/>
    <property type="match status" value="1"/>
</dbReference>
<keyword evidence="7 8" id="KW-0472">Membrane</keyword>
<dbReference type="PANTHER" id="PTHR42929">
    <property type="entry name" value="INNER MEMBRANE ABC TRANSPORTER PERMEASE PROTEIN YDCU-RELATED-RELATED"/>
    <property type="match status" value="1"/>
</dbReference>
<evidence type="ECO:0000256" key="7">
    <source>
        <dbReference type="ARBA" id="ARBA00023136"/>
    </source>
</evidence>
<dbReference type="PANTHER" id="PTHR42929:SF1">
    <property type="entry name" value="INNER MEMBRANE ABC TRANSPORTER PERMEASE PROTEIN YDCU-RELATED"/>
    <property type="match status" value="1"/>
</dbReference>
<evidence type="ECO:0000256" key="4">
    <source>
        <dbReference type="ARBA" id="ARBA00022475"/>
    </source>
</evidence>
<keyword evidence="6 8" id="KW-1133">Transmembrane helix</keyword>
<dbReference type="AlphaFoldDB" id="A0A841K2C8"/>
<evidence type="ECO:0000313" key="10">
    <source>
        <dbReference type="EMBL" id="MBB6144798.1"/>
    </source>
</evidence>
<reference evidence="10 11" key="1">
    <citation type="submission" date="2020-08" db="EMBL/GenBank/DDBJ databases">
        <title>Genomic Encyclopedia of Type Strains, Phase IV (KMG-IV): sequencing the most valuable type-strain genomes for metagenomic binning, comparative biology and taxonomic classification.</title>
        <authorList>
            <person name="Goeker M."/>
        </authorList>
    </citation>
    <scope>NUCLEOTIDE SEQUENCE [LARGE SCALE GENOMIC DNA]</scope>
    <source>
        <strain evidence="10 11">DSM 103733</strain>
    </source>
</reference>
<evidence type="ECO:0000256" key="5">
    <source>
        <dbReference type="ARBA" id="ARBA00022692"/>
    </source>
</evidence>
<dbReference type="InterPro" id="IPR000515">
    <property type="entry name" value="MetI-like"/>
</dbReference>
<evidence type="ECO:0000256" key="3">
    <source>
        <dbReference type="ARBA" id="ARBA00022448"/>
    </source>
</evidence>
<accession>A0A841K2C8</accession>
<evidence type="ECO:0000256" key="6">
    <source>
        <dbReference type="ARBA" id="ARBA00022989"/>
    </source>
</evidence>
<dbReference type="InterPro" id="IPR035906">
    <property type="entry name" value="MetI-like_sf"/>
</dbReference>
<keyword evidence="11" id="KW-1185">Reference proteome</keyword>
<evidence type="ECO:0000256" key="1">
    <source>
        <dbReference type="ARBA" id="ARBA00004651"/>
    </source>
</evidence>
<sequence>MRASTFRARLMTMLPVAPPFLWIALFLFAPYCLLFCYSFWSVNEFQIIQRHITLANYLHLLTTPLYLTVILRSLRIAFSVVVLSLLLGYPLAYFLAFHAGRHRHLLYQAVIVPLWVSYLVRAYAWKVIFGNEGVLNTLLLWLHATQHPLGFLLYSPFAVIVTLTHIYVPFVVLPVVASLEKIPRELLESSSDLGARPWQTFLRVVLPLSLPGVISGATFAFLLSFGDFLAPLLLGGPSSVMIANVVANLFGADYNWPLGAAVAVVILLIVVAILSVTQRLERRWRTA</sequence>